<feature type="domain" description="LYC1 C-terminal" evidence="1">
    <location>
        <begin position="178"/>
        <end position="388"/>
    </location>
</feature>
<keyword evidence="3" id="KW-1185">Reference proteome</keyword>
<dbReference type="GO" id="GO:0016740">
    <property type="term" value="F:transferase activity"/>
    <property type="evidence" value="ECO:0007669"/>
    <property type="project" value="UniProtKB-KW"/>
</dbReference>
<evidence type="ECO:0000313" key="3">
    <source>
        <dbReference type="Proteomes" id="UP000265631"/>
    </source>
</evidence>
<dbReference type="InterPro" id="IPR016181">
    <property type="entry name" value="Acyl_CoA_acyltransferase"/>
</dbReference>
<keyword evidence="2" id="KW-0808">Transferase</keyword>
<organism evidence="2 3">
    <name type="scientific">Fusarium flagelliforme</name>
    <dbReference type="NCBI Taxonomy" id="2675880"/>
    <lineage>
        <taxon>Eukaryota</taxon>
        <taxon>Fungi</taxon>
        <taxon>Dikarya</taxon>
        <taxon>Ascomycota</taxon>
        <taxon>Pezizomycotina</taxon>
        <taxon>Sordariomycetes</taxon>
        <taxon>Hypocreomycetidae</taxon>
        <taxon>Hypocreales</taxon>
        <taxon>Nectriaceae</taxon>
        <taxon>Fusarium</taxon>
        <taxon>Fusarium incarnatum-equiseti species complex</taxon>
    </lineage>
</organism>
<dbReference type="Proteomes" id="UP000265631">
    <property type="component" value="Unassembled WGS sequence"/>
</dbReference>
<evidence type="ECO:0000259" key="1">
    <source>
        <dbReference type="Pfam" id="PF22998"/>
    </source>
</evidence>
<sequence>MSSSDLPDANDPNLGLAHPTAEELVKIWTRTSSSWKDSLPVHVFLEESEYLTTVPLAKDGGMTYWILVDKRLSPNERPILCSCESILKRAITSDPDGNVEDAIVHGIASVFCFEEHRGRGYAARHMTEMSKALRNWKSEQGVIIGSILYSDIGKKYYSTLGWLPHPNEAQLVFPSVNGAKPTSVQDILEDDIASLCERDEAMIRAAMGNPSSETKRVTVVPNVEHMLFHIRKEDFATKHLFGHIPKVKGCIAGPPGSQVWAIWYHRYYGHPDPADASNVLYIMRLVVEGDDTRSQSTSNSAGREIAGDQLKALESVIKAAQVDAAEWRLQHVKLWDPTPLVRKAIIQIGLQHETSERDEHIASGLWYDADDCVGATPEWIANEYYSFC</sequence>
<reference evidence="2 3" key="1">
    <citation type="journal article" date="2018" name="PLoS Pathog.">
        <title>Evolution of structural diversity of trichothecenes, a family of toxins produced by plant pathogenic and entomopathogenic fungi.</title>
        <authorList>
            <person name="Proctor R.H."/>
            <person name="McCormick S.P."/>
            <person name="Kim H.S."/>
            <person name="Cardoza R.E."/>
            <person name="Stanley A.M."/>
            <person name="Lindo L."/>
            <person name="Kelly A."/>
            <person name="Brown D.W."/>
            <person name="Lee T."/>
            <person name="Vaughan M.M."/>
            <person name="Alexander N.J."/>
            <person name="Busman M."/>
            <person name="Gutierrez S."/>
        </authorList>
    </citation>
    <scope>NUCLEOTIDE SEQUENCE [LARGE SCALE GENOMIC DNA]</scope>
    <source>
        <strain evidence="2 3">NRRL 13405</strain>
    </source>
</reference>
<protein>
    <submittedName>
        <fullName evidence="2">Lysine acetyltransferase protein</fullName>
    </submittedName>
</protein>
<accession>A0A395MAS3</accession>
<dbReference type="Gene3D" id="3.40.630.30">
    <property type="match status" value="1"/>
</dbReference>
<dbReference type="InterPro" id="IPR053013">
    <property type="entry name" value="LAT"/>
</dbReference>
<dbReference type="PANTHER" id="PTHR34815">
    <property type="entry name" value="LYSINE ACETYLTRANSFERASE"/>
    <property type="match status" value="1"/>
</dbReference>
<dbReference type="AlphaFoldDB" id="A0A395MAS3"/>
<dbReference type="STRING" id="2594813.A0A395MAS3"/>
<gene>
    <name evidence="2" type="ORF">FIE12Z_10740</name>
</gene>
<dbReference type="EMBL" id="PXXK01000381">
    <property type="protein sequence ID" value="RFN45012.1"/>
    <property type="molecule type" value="Genomic_DNA"/>
</dbReference>
<dbReference type="SUPFAM" id="SSF55729">
    <property type="entry name" value="Acyl-CoA N-acyltransferases (Nat)"/>
    <property type="match status" value="1"/>
</dbReference>
<name>A0A395MAS3_9HYPO</name>
<dbReference type="PANTHER" id="PTHR34815:SF2">
    <property type="entry name" value="N-ACETYLTRANSFERASE DOMAIN-CONTAINING PROTEIN"/>
    <property type="match status" value="1"/>
</dbReference>
<comment type="caution">
    <text evidence="2">The sequence shown here is derived from an EMBL/GenBank/DDBJ whole genome shotgun (WGS) entry which is preliminary data.</text>
</comment>
<proteinExistence type="predicted"/>
<evidence type="ECO:0000313" key="2">
    <source>
        <dbReference type="EMBL" id="RFN45012.1"/>
    </source>
</evidence>
<dbReference type="Pfam" id="PF22998">
    <property type="entry name" value="GNAT_LYC1-like"/>
    <property type="match status" value="1"/>
</dbReference>
<dbReference type="InterPro" id="IPR055100">
    <property type="entry name" value="GNAT_LYC1-like"/>
</dbReference>